<keyword evidence="2" id="KW-0238">DNA-binding</keyword>
<gene>
    <name evidence="6" type="ORF">NE630_14280</name>
</gene>
<dbReference type="InterPro" id="IPR005471">
    <property type="entry name" value="Tscrpt_reg_IclR_N"/>
</dbReference>
<dbReference type="PANTHER" id="PTHR30136">
    <property type="entry name" value="HELIX-TURN-HELIX TRANSCRIPTIONAL REGULATOR, ICLR FAMILY"/>
    <property type="match status" value="1"/>
</dbReference>
<evidence type="ECO:0000256" key="1">
    <source>
        <dbReference type="ARBA" id="ARBA00023015"/>
    </source>
</evidence>
<dbReference type="Pfam" id="PF01614">
    <property type="entry name" value="IclR_C"/>
    <property type="match status" value="1"/>
</dbReference>
<evidence type="ECO:0000256" key="2">
    <source>
        <dbReference type="ARBA" id="ARBA00023125"/>
    </source>
</evidence>
<keyword evidence="1" id="KW-0805">Transcription regulation</keyword>
<sequence length="250" mass="27991">MEMSAIDKAVTLLEILAASKEEMSIRELEKQSNISKSTIHRVLQNLQQRSWVAQNTETERYNIGLRFLFLYNTDSFYRHFLDVARPLMDRLVSATGQTALISVLDKLEGHCIFTKTPPTLLQYAAYPGMRFPIYAGATGKILLAFAPDDIREKVINDNKVQVAPNTIIDEQRLREEVAKIRRDGYAFSTKELQNQTSGVSVPILTANGELIAQFGIAGPAADFENKFESMLEEVQKAAKAFSDALNARTA</sequence>
<dbReference type="GO" id="GO:0003677">
    <property type="term" value="F:DNA binding"/>
    <property type="evidence" value="ECO:0007669"/>
    <property type="project" value="UniProtKB-KW"/>
</dbReference>
<keyword evidence="3" id="KW-0804">Transcription</keyword>
<dbReference type="Proteomes" id="UP001205919">
    <property type="component" value="Unassembled WGS sequence"/>
</dbReference>
<feature type="domain" description="HTH iclR-type" evidence="4">
    <location>
        <begin position="3"/>
        <end position="65"/>
    </location>
</feature>
<dbReference type="GO" id="GO:0045892">
    <property type="term" value="P:negative regulation of DNA-templated transcription"/>
    <property type="evidence" value="ECO:0007669"/>
    <property type="project" value="TreeGrafter"/>
</dbReference>
<dbReference type="InterPro" id="IPR036388">
    <property type="entry name" value="WH-like_DNA-bd_sf"/>
</dbReference>
<accession>A0AAW5K9Z6</accession>
<dbReference type="GeneID" id="95755511"/>
<name>A0AAW5K9Z6_9BACT</name>
<keyword evidence="7" id="KW-1185">Reference proteome</keyword>
<dbReference type="PROSITE" id="PS51077">
    <property type="entry name" value="HTH_ICLR"/>
    <property type="match status" value="1"/>
</dbReference>
<dbReference type="EMBL" id="JANFYT010000044">
    <property type="protein sequence ID" value="MCQ4815603.1"/>
    <property type="molecule type" value="Genomic_DNA"/>
</dbReference>
<dbReference type="Gene3D" id="3.30.450.40">
    <property type="match status" value="1"/>
</dbReference>
<reference evidence="6 7" key="1">
    <citation type="submission" date="2022-06" db="EMBL/GenBank/DDBJ databases">
        <title>Isolation of gut microbiota from human fecal samples.</title>
        <authorList>
            <person name="Pamer E.G."/>
            <person name="Barat B."/>
            <person name="Waligurski E."/>
            <person name="Medina S."/>
            <person name="Paddock L."/>
            <person name="Mostad J."/>
        </authorList>
    </citation>
    <scope>NUCLEOTIDE SEQUENCE [LARGE SCALE GENOMIC DNA]</scope>
    <source>
        <strain evidence="6 7">DFI.9.90</strain>
    </source>
</reference>
<evidence type="ECO:0000259" key="4">
    <source>
        <dbReference type="PROSITE" id="PS51077"/>
    </source>
</evidence>
<protein>
    <submittedName>
        <fullName evidence="6">IclR family transcriptional regulator</fullName>
    </submittedName>
</protein>
<dbReference type="RefSeq" id="WP_034441946.1">
    <property type="nucleotide sequence ID" value="NZ_CP171104.1"/>
</dbReference>
<dbReference type="SUPFAM" id="SSF46785">
    <property type="entry name" value="Winged helix' DNA-binding domain"/>
    <property type="match status" value="1"/>
</dbReference>
<dbReference type="InterPro" id="IPR014757">
    <property type="entry name" value="Tscrpt_reg_IclR_C"/>
</dbReference>
<evidence type="ECO:0000313" key="7">
    <source>
        <dbReference type="Proteomes" id="UP001205919"/>
    </source>
</evidence>
<dbReference type="PROSITE" id="PS51078">
    <property type="entry name" value="ICLR_ED"/>
    <property type="match status" value="1"/>
</dbReference>
<dbReference type="InterPro" id="IPR036390">
    <property type="entry name" value="WH_DNA-bd_sf"/>
</dbReference>
<organism evidence="6 7">
    <name type="scientific">Cloacibacillus evryensis</name>
    <dbReference type="NCBI Taxonomy" id="508460"/>
    <lineage>
        <taxon>Bacteria</taxon>
        <taxon>Thermotogati</taxon>
        <taxon>Synergistota</taxon>
        <taxon>Synergistia</taxon>
        <taxon>Synergistales</taxon>
        <taxon>Synergistaceae</taxon>
        <taxon>Cloacibacillus</taxon>
    </lineage>
</organism>
<comment type="caution">
    <text evidence="6">The sequence shown here is derived from an EMBL/GenBank/DDBJ whole genome shotgun (WGS) entry which is preliminary data.</text>
</comment>
<dbReference type="AlphaFoldDB" id="A0AAW5K9Z6"/>
<dbReference type="Pfam" id="PF09339">
    <property type="entry name" value="HTH_IclR"/>
    <property type="match status" value="1"/>
</dbReference>
<dbReference type="GO" id="GO:0003700">
    <property type="term" value="F:DNA-binding transcription factor activity"/>
    <property type="evidence" value="ECO:0007669"/>
    <property type="project" value="TreeGrafter"/>
</dbReference>
<evidence type="ECO:0000313" key="6">
    <source>
        <dbReference type="EMBL" id="MCQ4815603.1"/>
    </source>
</evidence>
<dbReference type="Gene3D" id="1.10.10.10">
    <property type="entry name" value="Winged helix-like DNA-binding domain superfamily/Winged helix DNA-binding domain"/>
    <property type="match status" value="1"/>
</dbReference>
<dbReference type="SMART" id="SM00346">
    <property type="entry name" value="HTH_ICLR"/>
    <property type="match status" value="1"/>
</dbReference>
<dbReference type="SUPFAM" id="SSF55781">
    <property type="entry name" value="GAF domain-like"/>
    <property type="match status" value="1"/>
</dbReference>
<evidence type="ECO:0000256" key="3">
    <source>
        <dbReference type="ARBA" id="ARBA00023163"/>
    </source>
</evidence>
<dbReference type="PANTHER" id="PTHR30136:SF35">
    <property type="entry name" value="HTH-TYPE TRANSCRIPTIONAL REGULATOR RV1719"/>
    <property type="match status" value="1"/>
</dbReference>
<feature type="domain" description="IclR-ED" evidence="5">
    <location>
        <begin position="66"/>
        <end position="247"/>
    </location>
</feature>
<dbReference type="FunFam" id="1.10.10.10:FF:000056">
    <property type="entry name" value="IclR family transcriptional regulator"/>
    <property type="match status" value="1"/>
</dbReference>
<dbReference type="InterPro" id="IPR050707">
    <property type="entry name" value="HTH_MetabolicPath_Reg"/>
</dbReference>
<evidence type="ECO:0000259" key="5">
    <source>
        <dbReference type="PROSITE" id="PS51078"/>
    </source>
</evidence>
<proteinExistence type="predicted"/>
<dbReference type="InterPro" id="IPR029016">
    <property type="entry name" value="GAF-like_dom_sf"/>
</dbReference>